<accession>A0A5N5QGR8</accession>
<reference evidence="2 3" key="1">
    <citation type="journal article" date="2019" name="Fungal Biol. Biotechnol.">
        <title>Draft genome sequence of fastidious pathogen Ceratobasidium theobromae, which causes vascular-streak dieback in Theobroma cacao.</title>
        <authorList>
            <person name="Ali S.S."/>
            <person name="Asman A."/>
            <person name="Shao J."/>
            <person name="Firmansyah A.P."/>
            <person name="Susilo A.W."/>
            <person name="Rosmana A."/>
            <person name="McMahon P."/>
            <person name="Junaid M."/>
            <person name="Guest D."/>
            <person name="Kheng T.Y."/>
            <person name="Meinhardt L.W."/>
            <person name="Bailey B.A."/>
        </authorList>
    </citation>
    <scope>NUCLEOTIDE SEQUENCE [LARGE SCALE GENOMIC DNA]</scope>
    <source>
        <strain evidence="2 3">CT2</strain>
    </source>
</reference>
<sequence>MFGLGSAYCRRFELFGDIEDIDDAIKYQSQVVSLTPGGHTDMPKFLNYLGFSHKKRYERLKEVGDIDKVIDYYSRAVSLTPDENTDMSAHLSNLGTSYRSRFECLGQMEDLNKAIEFHSRAVVLASDEDTGMPIWLNNLSFSYKSRFEHLGEMGDLERAIEHQLRAVSLTPDGGAYLPTWSNNLGHFYWTRFQHLGQLEDLQRTIEYESRVISLTPDGHPDMPVFFNSLGLSHQSRFERLGQVEDIEKAIEYHSQSVSLTPERHLGMPGRLSTLGLSYQRRFERFGQVDDLEKAIEYQSRAVSLTPCGDPDLPPGLSNLGLSHQDRFQHHRQVEDLEKAIEYHSRAISLTPDKHPNMPTLFNNLGFSHQARFEHLRQVGDLEKAIEYKSRAVSLIPNGHPNMPMALGSLGVSYQNKFEHLGQLDALEKSIEYQSRTVSLVPGEHPDLPACLNNLGTAHRSRFDHLGMVEDLDKAIDYHFRAVSLTPDGHAGLPVLLNNLGFSYTRQYNRLHSPDTLDRCVRCFQRSALSLAGYPHLRFRAALSWAELAPLRSSSETLTAFQTAIDLIPHVVWLGKTIAQRYDDIPEIGNLATTSAAAAISAGEYNRALEWLEQARSVVWNQTLQLRTPVDELSSAHPELAAELQSVATELHNAASQSKGAIILEQAVHRHRHLAGRYDELVNKIRLIDGFEDFLRPKKVSALLRAAQTGPVVVINVHESRCDALILLPDRNELGHVPLPDFSPTKAHQAHGQLRQSLHGLRERGFKIAVRKDVQGGGFSSALNMLWTDVVQPILDYLQYTPKSDIADLPHITWCTTGPLTFLPLHAAGSFTQLQTKLSDYAVSSYTPTISALLSASSASSTGHSSVLSVGQENTPGHNPLPMTREELANIQNRVSPPLRFTKLDGDMATPDAILTEMVDHDWIHFACHAYQDRKHPIDSGFILHEGVLSLGSIMQKSFTNKGLAFLSACQTATGDEELPDEAVHLASGMLLAGYPSIIATMWSVVDEDAPVVADKVYAEIVGNREMDHTKAARALHLAVKELREKVGEMEFGRWVPYIHIGI</sequence>
<dbReference type="OrthoDB" id="9991317at2759"/>
<comment type="caution">
    <text evidence="2">The sequence shown here is derived from an EMBL/GenBank/DDBJ whole genome shotgun (WGS) entry which is preliminary data.</text>
</comment>
<protein>
    <recommendedName>
        <fullName evidence="1">CHAT domain-containing protein</fullName>
    </recommendedName>
</protein>
<dbReference type="PANTHER" id="PTHR19959:SF119">
    <property type="entry name" value="FUNGAL LIPASE-LIKE DOMAIN-CONTAINING PROTEIN"/>
    <property type="match status" value="1"/>
</dbReference>
<dbReference type="Pfam" id="PF12770">
    <property type="entry name" value="CHAT"/>
    <property type="match status" value="1"/>
</dbReference>
<dbReference type="PANTHER" id="PTHR19959">
    <property type="entry name" value="KINESIN LIGHT CHAIN"/>
    <property type="match status" value="1"/>
</dbReference>
<evidence type="ECO:0000313" key="2">
    <source>
        <dbReference type="EMBL" id="KAB5590920.1"/>
    </source>
</evidence>
<dbReference type="SMART" id="SM00028">
    <property type="entry name" value="TPR"/>
    <property type="match status" value="5"/>
</dbReference>
<dbReference type="Proteomes" id="UP000383932">
    <property type="component" value="Unassembled WGS sequence"/>
</dbReference>
<dbReference type="InterPro" id="IPR011990">
    <property type="entry name" value="TPR-like_helical_dom_sf"/>
</dbReference>
<dbReference type="SUPFAM" id="SSF81901">
    <property type="entry name" value="HCP-like"/>
    <property type="match status" value="1"/>
</dbReference>
<gene>
    <name evidence="2" type="ORF">CTheo_5646</name>
</gene>
<dbReference type="EMBL" id="SSOP01000136">
    <property type="protein sequence ID" value="KAB5590920.1"/>
    <property type="molecule type" value="Genomic_DNA"/>
</dbReference>
<name>A0A5N5QGR8_9AGAM</name>
<dbReference type="InterPro" id="IPR024983">
    <property type="entry name" value="CHAT_dom"/>
</dbReference>
<organism evidence="2 3">
    <name type="scientific">Ceratobasidium theobromae</name>
    <dbReference type="NCBI Taxonomy" id="1582974"/>
    <lineage>
        <taxon>Eukaryota</taxon>
        <taxon>Fungi</taxon>
        <taxon>Dikarya</taxon>
        <taxon>Basidiomycota</taxon>
        <taxon>Agaricomycotina</taxon>
        <taxon>Agaricomycetes</taxon>
        <taxon>Cantharellales</taxon>
        <taxon>Ceratobasidiaceae</taxon>
        <taxon>Ceratobasidium</taxon>
    </lineage>
</organism>
<feature type="domain" description="CHAT" evidence="1">
    <location>
        <begin position="782"/>
        <end position="1061"/>
    </location>
</feature>
<dbReference type="Gene3D" id="1.25.40.10">
    <property type="entry name" value="Tetratricopeptide repeat domain"/>
    <property type="match status" value="3"/>
</dbReference>
<keyword evidence="3" id="KW-1185">Reference proteome</keyword>
<dbReference type="InterPro" id="IPR019734">
    <property type="entry name" value="TPR_rpt"/>
</dbReference>
<evidence type="ECO:0000259" key="1">
    <source>
        <dbReference type="Pfam" id="PF12770"/>
    </source>
</evidence>
<proteinExistence type="predicted"/>
<dbReference type="AlphaFoldDB" id="A0A5N5QGR8"/>
<evidence type="ECO:0000313" key="3">
    <source>
        <dbReference type="Proteomes" id="UP000383932"/>
    </source>
</evidence>
<dbReference type="SUPFAM" id="SSF48452">
    <property type="entry name" value="TPR-like"/>
    <property type="match status" value="1"/>
</dbReference>